<comment type="caution">
    <text evidence="1">The sequence shown here is derived from an EMBL/GenBank/DDBJ whole genome shotgun (WGS) entry which is preliminary data.</text>
</comment>
<accession>A0A645FNY0</accession>
<evidence type="ECO:0000313" key="1">
    <source>
        <dbReference type="EMBL" id="MPN16135.1"/>
    </source>
</evidence>
<dbReference type="EMBL" id="VSSQ01063048">
    <property type="protein sequence ID" value="MPN16135.1"/>
    <property type="molecule type" value="Genomic_DNA"/>
</dbReference>
<name>A0A645FNY0_9ZZZZ</name>
<sequence>MTNMRKIINRGTTGIKLDHWSWGIARDATIKRVKSFNLAAEGVIELHMPSSIEFHLRNTAVILADLLKTASTISLKT</sequence>
<reference evidence="1" key="1">
    <citation type="submission" date="2019-08" db="EMBL/GenBank/DDBJ databases">
        <authorList>
            <person name="Kucharzyk K."/>
            <person name="Murdoch R.W."/>
            <person name="Higgins S."/>
            <person name="Loffler F."/>
        </authorList>
    </citation>
    <scope>NUCLEOTIDE SEQUENCE</scope>
</reference>
<gene>
    <name evidence="1" type="ORF">SDC9_163473</name>
</gene>
<organism evidence="1">
    <name type="scientific">bioreactor metagenome</name>
    <dbReference type="NCBI Taxonomy" id="1076179"/>
    <lineage>
        <taxon>unclassified sequences</taxon>
        <taxon>metagenomes</taxon>
        <taxon>ecological metagenomes</taxon>
    </lineage>
</organism>
<dbReference type="AlphaFoldDB" id="A0A645FNY0"/>
<protein>
    <submittedName>
        <fullName evidence="1">Uncharacterized protein</fullName>
    </submittedName>
</protein>
<proteinExistence type="predicted"/>